<dbReference type="PROSITE" id="PS51186">
    <property type="entry name" value="GNAT"/>
    <property type="match status" value="1"/>
</dbReference>
<dbReference type="GO" id="GO:0016747">
    <property type="term" value="F:acyltransferase activity, transferring groups other than amino-acyl groups"/>
    <property type="evidence" value="ECO:0007669"/>
    <property type="project" value="InterPro"/>
</dbReference>
<dbReference type="Gene3D" id="3.40.630.30">
    <property type="match status" value="1"/>
</dbReference>
<sequence>MPRAVTWTAPTLETERLILRPPIAEDFEDFAAFGADADTMQYLGGVQSRPVAWRSFVGVVGSWHVLGYAFFSVLEKATGRWVGRLGPWQPEGWPGTEIGWGIARSYWGRGYAPEAATAATDWAFDVLGWCEVIHTISAENLKSKAVATRLGSRYLRQGRLPAPLDLEVEIWGQTREAWRARRSGTSA</sequence>
<dbReference type="AlphaFoldDB" id="A0A2W5KNU3"/>
<dbReference type="InterPro" id="IPR016181">
    <property type="entry name" value="Acyl_CoA_acyltransferase"/>
</dbReference>
<keyword evidence="1" id="KW-1133">Transmembrane helix</keyword>
<dbReference type="PANTHER" id="PTHR43792">
    <property type="entry name" value="GNAT FAMILY, PUTATIVE (AFU_ORTHOLOGUE AFUA_3G00765)-RELATED-RELATED"/>
    <property type="match status" value="1"/>
</dbReference>
<keyword evidence="1" id="KW-0812">Transmembrane</keyword>
<dbReference type="InterPro" id="IPR051531">
    <property type="entry name" value="N-acetyltransferase"/>
</dbReference>
<gene>
    <name evidence="3" type="ORF">DI564_05455</name>
</gene>
<evidence type="ECO:0000313" key="3">
    <source>
        <dbReference type="EMBL" id="PZQ18732.1"/>
    </source>
</evidence>
<dbReference type="PANTHER" id="PTHR43792:SF1">
    <property type="entry name" value="N-ACETYLTRANSFERASE DOMAIN-CONTAINING PROTEIN"/>
    <property type="match status" value="1"/>
</dbReference>
<protein>
    <submittedName>
        <fullName evidence="3">N-acetyltransferase</fullName>
    </submittedName>
</protein>
<dbReference type="Pfam" id="PF13302">
    <property type="entry name" value="Acetyltransf_3"/>
    <property type="match status" value="1"/>
</dbReference>
<reference evidence="3 4" key="1">
    <citation type="submission" date="2017-08" db="EMBL/GenBank/DDBJ databases">
        <title>Infants hospitalized years apart are colonized by the same room-sourced microbial strains.</title>
        <authorList>
            <person name="Brooks B."/>
            <person name="Olm M.R."/>
            <person name="Firek B.A."/>
            <person name="Baker R."/>
            <person name="Thomas B.C."/>
            <person name="Morowitz M.J."/>
            <person name="Banfield J.F."/>
        </authorList>
    </citation>
    <scope>NUCLEOTIDE SEQUENCE [LARGE SCALE GENOMIC DNA]</scope>
    <source>
        <strain evidence="3">S2_005_003_R2_42</strain>
    </source>
</reference>
<accession>A0A2W5KNU3</accession>
<dbReference type="SUPFAM" id="SSF55729">
    <property type="entry name" value="Acyl-CoA N-acyltransferases (Nat)"/>
    <property type="match status" value="1"/>
</dbReference>
<evidence type="ECO:0000259" key="2">
    <source>
        <dbReference type="PROSITE" id="PS51186"/>
    </source>
</evidence>
<evidence type="ECO:0000313" key="4">
    <source>
        <dbReference type="Proteomes" id="UP000249046"/>
    </source>
</evidence>
<dbReference type="EMBL" id="QFPO01000003">
    <property type="protein sequence ID" value="PZQ18732.1"/>
    <property type="molecule type" value="Genomic_DNA"/>
</dbReference>
<feature type="domain" description="N-acetyltransferase" evidence="2">
    <location>
        <begin position="17"/>
        <end position="167"/>
    </location>
</feature>
<keyword evidence="3" id="KW-0808">Transferase</keyword>
<organism evidence="3 4">
    <name type="scientific">Rhodanobacter denitrificans</name>
    <dbReference type="NCBI Taxonomy" id="666685"/>
    <lineage>
        <taxon>Bacteria</taxon>
        <taxon>Pseudomonadati</taxon>
        <taxon>Pseudomonadota</taxon>
        <taxon>Gammaproteobacteria</taxon>
        <taxon>Lysobacterales</taxon>
        <taxon>Rhodanobacteraceae</taxon>
        <taxon>Rhodanobacter</taxon>
    </lineage>
</organism>
<proteinExistence type="predicted"/>
<dbReference type="InterPro" id="IPR000182">
    <property type="entry name" value="GNAT_dom"/>
</dbReference>
<dbReference type="Proteomes" id="UP000249046">
    <property type="component" value="Unassembled WGS sequence"/>
</dbReference>
<keyword evidence="1" id="KW-0472">Membrane</keyword>
<feature type="transmembrane region" description="Helical" evidence="1">
    <location>
        <begin position="51"/>
        <end position="74"/>
    </location>
</feature>
<comment type="caution">
    <text evidence="3">The sequence shown here is derived from an EMBL/GenBank/DDBJ whole genome shotgun (WGS) entry which is preliminary data.</text>
</comment>
<name>A0A2W5KNU3_9GAMM</name>
<evidence type="ECO:0000256" key="1">
    <source>
        <dbReference type="SAM" id="Phobius"/>
    </source>
</evidence>